<name>A0ACC1R6U8_9HYPO</name>
<dbReference type="EMBL" id="JANAKD010000063">
    <property type="protein sequence ID" value="KAJ3498221.1"/>
    <property type="molecule type" value="Genomic_DNA"/>
</dbReference>
<reference evidence="1" key="1">
    <citation type="submission" date="2022-07" db="EMBL/GenBank/DDBJ databases">
        <title>Genome Sequence of Lecanicillium saksenae.</title>
        <authorList>
            <person name="Buettner E."/>
        </authorList>
    </citation>
    <scope>NUCLEOTIDE SEQUENCE</scope>
    <source>
        <strain evidence="1">VT-O1</strain>
    </source>
</reference>
<evidence type="ECO:0000313" key="2">
    <source>
        <dbReference type="Proteomes" id="UP001148737"/>
    </source>
</evidence>
<sequence length="198" mass="21986">MHFQITVFLTFVAMAIAGTPCLATKDHVEVPDHMIHHANPLYVNTNTNENFYKYSTNVGDATEEEMNALEFTSSYASDDSGNMWLVSEEFLPVIQITKAYLEQFAGDLPTDIIGDEHYVFNATYFNQRLKEVRADAEVLQQAQLNATWKQETISHADLVDVNLNAPVSSGNDGVIYVSSSDVIISTVVLLTVVPAYIS</sequence>
<accession>A0ACC1R6U8</accession>
<protein>
    <submittedName>
        <fullName evidence="1">Uncharacterized protein</fullName>
    </submittedName>
</protein>
<organism evidence="1 2">
    <name type="scientific">Lecanicillium saksenae</name>
    <dbReference type="NCBI Taxonomy" id="468837"/>
    <lineage>
        <taxon>Eukaryota</taxon>
        <taxon>Fungi</taxon>
        <taxon>Dikarya</taxon>
        <taxon>Ascomycota</taxon>
        <taxon>Pezizomycotina</taxon>
        <taxon>Sordariomycetes</taxon>
        <taxon>Hypocreomycetidae</taxon>
        <taxon>Hypocreales</taxon>
        <taxon>Cordycipitaceae</taxon>
        <taxon>Lecanicillium</taxon>
    </lineage>
</organism>
<evidence type="ECO:0000313" key="1">
    <source>
        <dbReference type="EMBL" id="KAJ3498221.1"/>
    </source>
</evidence>
<dbReference type="Proteomes" id="UP001148737">
    <property type="component" value="Unassembled WGS sequence"/>
</dbReference>
<gene>
    <name evidence="1" type="ORF">NLG97_g1291</name>
</gene>
<comment type="caution">
    <text evidence="1">The sequence shown here is derived from an EMBL/GenBank/DDBJ whole genome shotgun (WGS) entry which is preliminary data.</text>
</comment>
<keyword evidence="2" id="KW-1185">Reference proteome</keyword>
<proteinExistence type="predicted"/>